<dbReference type="Proteomes" id="UP001158045">
    <property type="component" value="Unassembled WGS sequence"/>
</dbReference>
<gene>
    <name evidence="2" type="ORF">QE109_05090</name>
</gene>
<feature type="signal peptide" evidence="1">
    <location>
        <begin position="1"/>
        <end position="26"/>
    </location>
</feature>
<comment type="caution">
    <text evidence="2">The sequence shown here is derived from an EMBL/GenBank/DDBJ whole genome shotgun (WGS) entry which is preliminary data.</text>
</comment>
<keyword evidence="3" id="KW-1185">Reference proteome</keyword>
<accession>A0ABT6NAR3</accession>
<dbReference type="RefSeq" id="WP_281093325.1">
    <property type="nucleotide sequence ID" value="NZ_JARYZI010000002.1"/>
</dbReference>
<evidence type="ECO:0000313" key="3">
    <source>
        <dbReference type="Proteomes" id="UP001158045"/>
    </source>
</evidence>
<reference evidence="2 3" key="1">
    <citation type="submission" date="2023-04" db="EMBL/GenBank/DDBJ databases">
        <title>Fusibacter bizertensis strain WBS, isolated from littoral bottom sediments of the Arctic seas - biochemical and genomic analysis.</title>
        <authorList>
            <person name="Brioukhanov A.L."/>
        </authorList>
    </citation>
    <scope>NUCLEOTIDE SEQUENCE [LARGE SCALE GENOMIC DNA]</scope>
    <source>
        <strain evidence="2 3">WBS</strain>
    </source>
</reference>
<keyword evidence="1" id="KW-0732">Signal</keyword>
<organism evidence="2 3">
    <name type="scientific">Fusibacter bizertensis</name>
    <dbReference type="NCBI Taxonomy" id="1488331"/>
    <lineage>
        <taxon>Bacteria</taxon>
        <taxon>Bacillati</taxon>
        <taxon>Bacillota</taxon>
        <taxon>Clostridia</taxon>
        <taxon>Eubacteriales</taxon>
        <taxon>Eubacteriales Family XII. Incertae Sedis</taxon>
        <taxon>Fusibacter</taxon>
    </lineage>
</organism>
<evidence type="ECO:0000256" key="1">
    <source>
        <dbReference type="SAM" id="SignalP"/>
    </source>
</evidence>
<name>A0ABT6NAR3_9FIRM</name>
<sequence length="44" mass="4785">MNKVKKILALTLVIASLFASTALSFAGEDDLYSPRIVIMSVVEE</sequence>
<evidence type="ECO:0000313" key="2">
    <source>
        <dbReference type="EMBL" id="MDH8677510.1"/>
    </source>
</evidence>
<protein>
    <submittedName>
        <fullName evidence="2">Uncharacterized protein</fullName>
    </submittedName>
</protein>
<feature type="chain" id="PRO_5045214382" evidence="1">
    <location>
        <begin position="27"/>
        <end position="44"/>
    </location>
</feature>
<dbReference type="EMBL" id="JARYZI010000002">
    <property type="protein sequence ID" value="MDH8677510.1"/>
    <property type="molecule type" value="Genomic_DNA"/>
</dbReference>
<proteinExistence type="predicted"/>